<protein>
    <submittedName>
        <fullName evidence="2">PilZ domain-containing protein</fullName>
    </submittedName>
</protein>
<dbReference type="RefSeq" id="WP_321550619.1">
    <property type="nucleotide sequence ID" value="NZ_JAXIVS010000016.1"/>
</dbReference>
<gene>
    <name evidence="2" type="ORF">SYV04_36310</name>
</gene>
<dbReference type="Pfam" id="PF07238">
    <property type="entry name" value="PilZ"/>
    <property type="match status" value="1"/>
</dbReference>
<keyword evidence="3" id="KW-1185">Reference proteome</keyword>
<accession>A0ABU5HEL9</accession>
<feature type="domain" description="PilZ" evidence="1">
    <location>
        <begin position="117"/>
        <end position="215"/>
    </location>
</feature>
<proteinExistence type="predicted"/>
<name>A0ABU5HEL9_9BACT</name>
<dbReference type="Proteomes" id="UP001291309">
    <property type="component" value="Unassembled WGS sequence"/>
</dbReference>
<dbReference type="InterPro" id="IPR009875">
    <property type="entry name" value="PilZ_domain"/>
</dbReference>
<evidence type="ECO:0000313" key="2">
    <source>
        <dbReference type="EMBL" id="MDY7231908.1"/>
    </source>
</evidence>
<sequence length="221" mass="24567">MNNAGPKTHDPGTPLEVRYASRRALLSASKTERGTLKLFVPTSRRIFEGTRVLLTISFEDEDARFELEALAETTTRVLGRDGMGGFVANFLGDHKRRAAEMIAFCARRPLSMGTASRERFPIRKSCQLKLPNRQVSGELRDLSQSGAFVVGRDLGKLKEGETVWLKVENGLFGLGGVWLEARVVWQGEKGEERGLGMRFTGNEARQTSAIQRLLDRAASDR</sequence>
<dbReference type="EMBL" id="JAXIVS010000016">
    <property type="protein sequence ID" value="MDY7231908.1"/>
    <property type="molecule type" value="Genomic_DNA"/>
</dbReference>
<organism evidence="2 3">
    <name type="scientific">Hyalangium rubrum</name>
    <dbReference type="NCBI Taxonomy" id="3103134"/>
    <lineage>
        <taxon>Bacteria</taxon>
        <taxon>Pseudomonadati</taxon>
        <taxon>Myxococcota</taxon>
        <taxon>Myxococcia</taxon>
        <taxon>Myxococcales</taxon>
        <taxon>Cystobacterineae</taxon>
        <taxon>Archangiaceae</taxon>
        <taxon>Hyalangium</taxon>
    </lineage>
</organism>
<dbReference type="Gene3D" id="2.40.10.220">
    <property type="entry name" value="predicted glycosyltransferase like domains"/>
    <property type="match status" value="1"/>
</dbReference>
<dbReference type="SUPFAM" id="SSF141371">
    <property type="entry name" value="PilZ domain-like"/>
    <property type="match status" value="1"/>
</dbReference>
<comment type="caution">
    <text evidence="2">The sequence shown here is derived from an EMBL/GenBank/DDBJ whole genome shotgun (WGS) entry which is preliminary data.</text>
</comment>
<evidence type="ECO:0000259" key="1">
    <source>
        <dbReference type="Pfam" id="PF07238"/>
    </source>
</evidence>
<reference evidence="2 3" key="1">
    <citation type="submission" date="2023-12" db="EMBL/GenBank/DDBJ databases">
        <title>the genome sequence of Hyalangium sp. s54d21.</title>
        <authorList>
            <person name="Zhang X."/>
        </authorList>
    </citation>
    <scope>NUCLEOTIDE SEQUENCE [LARGE SCALE GENOMIC DNA]</scope>
    <source>
        <strain evidence="3">s54d21</strain>
    </source>
</reference>
<evidence type="ECO:0000313" key="3">
    <source>
        <dbReference type="Proteomes" id="UP001291309"/>
    </source>
</evidence>